<name>A0A1E3W471_9HYPH</name>
<evidence type="ECO:0000313" key="4">
    <source>
        <dbReference type="Proteomes" id="UP000094472"/>
    </source>
</evidence>
<gene>
    <name evidence="3" type="ORF">AUC69_07815</name>
</gene>
<dbReference type="PROSITE" id="PS51257">
    <property type="entry name" value="PROKAR_LIPOPROTEIN"/>
    <property type="match status" value="1"/>
</dbReference>
<proteinExistence type="predicted"/>
<feature type="region of interest" description="Disordered" evidence="1">
    <location>
        <begin position="39"/>
        <end position="60"/>
    </location>
</feature>
<dbReference type="AlphaFoldDB" id="A0A1E3W471"/>
<sequence>MRAPSPRILCFAAVAATLALALGALAACGTVNRIKGPEDGASTEAAARNVAPDDPLARPTQVGWTSARATRCGFIFSPEQLRANYLGAEQAMGRSPAEMRKIEKAYDYTRQSVLETINDNPGYCNKERTDAIRTDLNRYLAGDYSPNARMGR</sequence>
<dbReference type="OrthoDB" id="7931658at2"/>
<feature type="chain" id="PRO_5009138964" evidence="2">
    <location>
        <begin position="27"/>
        <end position="152"/>
    </location>
</feature>
<evidence type="ECO:0000256" key="1">
    <source>
        <dbReference type="SAM" id="MobiDB-lite"/>
    </source>
</evidence>
<keyword evidence="2" id="KW-0732">Signal</keyword>
<accession>A0A1E3W471</accession>
<comment type="caution">
    <text evidence="3">The sequence shown here is derived from an EMBL/GenBank/DDBJ whole genome shotgun (WGS) entry which is preliminary data.</text>
</comment>
<feature type="signal peptide" evidence="2">
    <location>
        <begin position="1"/>
        <end position="26"/>
    </location>
</feature>
<keyword evidence="4" id="KW-1185">Reference proteome</keyword>
<evidence type="ECO:0000256" key="2">
    <source>
        <dbReference type="SAM" id="SignalP"/>
    </source>
</evidence>
<evidence type="ECO:0000313" key="3">
    <source>
        <dbReference type="EMBL" id="ODS00302.1"/>
    </source>
</evidence>
<dbReference type="RefSeq" id="WP_141700583.1">
    <property type="nucleotide sequence ID" value="NZ_LPWF01000014.1"/>
</dbReference>
<dbReference type="Proteomes" id="UP000094472">
    <property type="component" value="Unassembled WGS sequence"/>
</dbReference>
<organism evidence="3 4">
    <name type="scientific">Methyloceanibacter superfactus</name>
    <dbReference type="NCBI Taxonomy" id="1774969"/>
    <lineage>
        <taxon>Bacteria</taxon>
        <taxon>Pseudomonadati</taxon>
        <taxon>Pseudomonadota</taxon>
        <taxon>Alphaproteobacteria</taxon>
        <taxon>Hyphomicrobiales</taxon>
        <taxon>Hyphomicrobiaceae</taxon>
        <taxon>Methyloceanibacter</taxon>
    </lineage>
</organism>
<dbReference type="EMBL" id="LPWF01000014">
    <property type="protein sequence ID" value="ODS00302.1"/>
    <property type="molecule type" value="Genomic_DNA"/>
</dbReference>
<protein>
    <submittedName>
        <fullName evidence="3">Uncharacterized protein</fullName>
    </submittedName>
</protein>
<reference evidence="3 4" key="1">
    <citation type="journal article" date="2016" name="Environ. Microbiol.">
        <title>New Methyloceanibacter diversity from North Sea sediments includes methanotroph containing solely the soluble methane monooxygenase.</title>
        <authorList>
            <person name="Vekeman B."/>
            <person name="Kerckhof F.M."/>
            <person name="Cremers G."/>
            <person name="de Vos P."/>
            <person name="Vandamme P."/>
            <person name="Boon N."/>
            <person name="Op den Camp H.J."/>
            <person name="Heylen K."/>
        </authorList>
    </citation>
    <scope>NUCLEOTIDE SEQUENCE [LARGE SCALE GENOMIC DNA]</scope>
    <source>
        <strain evidence="3 4">R-67175</strain>
    </source>
</reference>